<comment type="caution">
    <text evidence="1">The sequence shown here is derived from an EMBL/GenBank/DDBJ whole genome shotgun (WGS) entry which is preliminary data.</text>
</comment>
<sequence length="49" mass="5494">MVAIVGINGLNTERVETKNLKTPFRLYGSDESTTGWDYSTCPKCIRNIT</sequence>
<proteinExistence type="predicted"/>
<evidence type="ECO:0000313" key="1">
    <source>
        <dbReference type="EMBL" id="OMO52319.1"/>
    </source>
</evidence>
<name>A0A1R3G2M6_9ROSI</name>
<evidence type="ECO:0000313" key="2">
    <source>
        <dbReference type="Proteomes" id="UP000187203"/>
    </source>
</evidence>
<keyword evidence="2" id="KW-1185">Reference proteome</keyword>
<dbReference type="AlphaFoldDB" id="A0A1R3G2M6"/>
<accession>A0A1R3G2M6</accession>
<reference evidence="2" key="1">
    <citation type="submission" date="2013-09" db="EMBL/GenBank/DDBJ databases">
        <title>Corchorus olitorius genome sequencing.</title>
        <authorList>
            <person name="Alam M."/>
            <person name="Haque M.S."/>
            <person name="Islam M.S."/>
            <person name="Emdad E.M."/>
            <person name="Islam M.M."/>
            <person name="Ahmed B."/>
            <person name="Halim A."/>
            <person name="Hossen Q.M.M."/>
            <person name="Hossain M.Z."/>
            <person name="Ahmed R."/>
            <person name="Khan M.M."/>
            <person name="Islam R."/>
            <person name="Rashid M.M."/>
            <person name="Khan S.A."/>
            <person name="Rahman M.S."/>
            <person name="Alam M."/>
            <person name="Yahiya A.S."/>
            <person name="Khan M.S."/>
            <person name="Azam M.S."/>
            <person name="Haque T."/>
            <person name="Lashkar M.Z.H."/>
            <person name="Akhand A.I."/>
            <person name="Morshed G."/>
            <person name="Roy S."/>
            <person name="Uddin K.S."/>
            <person name="Rabeya T."/>
            <person name="Hossain A.S."/>
            <person name="Chowdhury A."/>
            <person name="Snigdha A.R."/>
            <person name="Mortoza M.S."/>
            <person name="Matin S.A."/>
            <person name="Hoque S.M.E."/>
            <person name="Islam M.K."/>
            <person name="Roy D.K."/>
            <person name="Haider R."/>
            <person name="Moosa M.M."/>
            <person name="Elias S.M."/>
            <person name="Hasan A.M."/>
            <person name="Jahan S."/>
            <person name="Shafiuddin M."/>
            <person name="Mahmood N."/>
            <person name="Shommy N.S."/>
        </authorList>
    </citation>
    <scope>NUCLEOTIDE SEQUENCE [LARGE SCALE GENOMIC DNA]</scope>
    <source>
        <strain evidence="2">cv. O-4</strain>
    </source>
</reference>
<dbReference type="Proteomes" id="UP000187203">
    <property type="component" value="Unassembled WGS sequence"/>
</dbReference>
<protein>
    <submittedName>
        <fullName evidence="1">Uncharacterized protein</fullName>
    </submittedName>
</protein>
<dbReference type="EMBL" id="AWUE01023871">
    <property type="protein sequence ID" value="OMO52319.1"/>
    <property type="molecule type" value="Genomic_DNA"/>
</dbReference>
<organism evidence="1 2">
    <name type="scientific">Corchorus olitorius</name>
    <dbReference type="NCBI Taxonomy" id="93759"/>
    <lineage>
        <taxon>Eukaryota</taxon>
        <taxon>Viridiplantae</taxon>
        <taxon>Streptophyta</taxon>
        <taxon>Embryophyta</taxon>
        <taxon>Tracheophyta</taxon>
        <taxon>Spermatophyta</taxon>
        <taxon>Magnoliopsida</taxon>
        <taxon>eudicotyledons</taxon>
        <taxon>Gunneridae</taxon>
        <taxon>Pentapetalae</taxon>
        <taxon>rosids</taxon>
        <taxon>malvids</taxon>
        <taxon>Malvales</taxon>
        <taxon>Malvaceae</taxon>
        <taxon>Grewioideae</taxon>
        <taxon>Apeibeae</taxon>
        <taxon>Corchorus</taxon>
    </lineage>
</organism>
<gene>
    <name evidence="1" type="ORF">COLO4_37291</name>
</gene>